<name>A0A2J9PMW2_9LACT</name>
<organism evidence="4 6">
    <name type="scientific">Aerococcus viridans</name>
    <dbReference type="NCBI Taxonomy" id="1377"/>
    <lineage>
        <taxon>Bacteria</taxon>
        <taxon>Bacillati</taxon>
        <taxon>Bacillota</taxon>
        <taxon>Bacilli</taxon>
        <taxon>Lactobacillales</taxon>
        <taxon>Aerococcaceae</taxon>
        <taxon>Aerococcus</taxon>
    </lineage>
</organism>
<dbReference type="InterPro" id="IPR003797">
    <property type="entry name" value="DegV"/>
</dbReference>
<dbReference type="AlphaFoldDB" id="A0A2J9PMW2"/>
<evidence type="ECO:0000256" key="2">
    <source>
        <dbReference type="ARBA" id="ARBA00023121"/>
    </source>
</evidence>
<evidence type="ECO:0000313" key="3">
    <source>
        <dbReference type="EMBL" id="AMC01747.1"/>
    </source>
</evidence>
<dbReference type="PANTHER" id="PTHR33434:SF2">
    <property type="entry name" value="FATTY ACID-BINDING PROTEIN TM_1468"/>
    <property type="match status" value="1"/>
</dbReference>
<dbReference type="Proteomes" id="UP000066986">
    <property type="component" value="Chromosome"/>
</dbReference>
<evidence type="ECO:0000313" key="5">
    <source>
        <dbReference type="Proteomes" id="UP000066986"/>
    </source>
</evidence>
<reference evidence="3 5" key="1">
    <citation type="journal article" date="2016" name="Genome Announc.">
        <title>Complete Genome Sequences of Aerococcus christensenii CCUG 28831T, Aerococcus sanguinicola CCUG 43001T, Aerococcus urinae CCUG 36881T, Aerococcus urinaeequi CCUG 28094T, Aerococcus urinaehominis CCUG 42038 BT, and Aerococcus viridans CCUG 4311T.</title>
        <authorList>
            <person name="Carkaci D."/>
            <person name="Dargis R."/>
            <person name="Nielsen X.C."/>
            <person name="Skovgaard O."/>
            <person name="Fuursted K."/>
            <person name="Christensen J.J."/>
        </authorList>
    </citation>
    <scope>NUCLEOTIDE SEQUENCE [LARGE SCALE GENOMIC DNA]</scope>
    <source>
        <strain evidence="3 5">CCUG4311</strain>
    </source>
</reference>
<dbReference type="PANTHER" id="PTHR33434">
    <property type="entry name" value="DEGV DOMAIN-CONTAINING PROTEIN DR_1986-RELATED"/>
    <property type="match status" value="1"/>
</dbReference>
<reference evidence="6" key="4">
    <citation type="submission" date="2017-12" db="EMBL/GenBank/DDBJ databases">
        <title>FDA dAtabase for Regulatory Grade micrObial Sequences (FDA-ARGOS): Supporting development and validation of Infectious Disease Dx tests.</title>
        <authorList>
            <person name="Hoffmann M."/>
            <person name="Allard M."/>
            <person name="Evans P."/>
            <person name="Brown E."/>
            <person name="Tallon L."/>
            <person name="Sadzewicz L."/>
            <person name="Sengamalay N."/>
            <person name="Ott S."/>
            <person name="Godinez A."/>
            <person name="Nagaraj S."/>
            <person name="Vavikolanu K."/>
            <person name="Aluvathingal J."/>
            <person name="Nadendla S."/>
            <person name="Sichtig H."/>
        </authorList>
    </citation>
    <scope>NUCLEOTIDE SEQUENCE [LARGE SCALE GENOMIC DNA]</scope>
    <source>
        <strain evidence="6">FDAARGOS_249</strain>
    </source>
</reference>
<dbReference type="Proteomes" id="UP000192813">
    <property type="component" value="Unassembled WGS sequence"/>
</dbReference>
<evidence type="ECO:0000313" key="4">
    <source>
        <dbReference type="EMBL" id="PNL91626.1"/>
    </source>
</evidence>
<proteinExistence type="predicted"/>
<dbReference type="NCBIfam" id="TIGR00762">
    <property type="entry name" value="DegV"/>
    <property type="match status" value="1"/>
</dbReference>
<dbReference type="InterPro" id="IPR050270">
    <property type="entry name" value="DegV_domain_contain"/>
</dbReference>
<protein>
    <submittedName>
        <fullName evidence="4">DegV family protein</fullName>
    </submittedName>
    <submittedName>
        <fullName evidence="3">Fatty acid-binding protein DegV</fullName>
    </submittedName>
</protein>
<dbReference type="Gene3D" id="3.30.1180.10">
    <property type="match status" value="1"/>
</dbReference>
<accession>A0A2J9PMW2</accession>
<dbReference type="KEGG" id="avs:AWM76_09415"/>
<dbReference type="EMBL" id="CP014164">
    <property type="protein sequence ID" value="AMC01747.1"/>
    <property type="molecule type" value="Genomic_DNA"/>
</dbReference>
<dbReference type="PROSITE" id="PS51482">
    <property type="entry name" value="DEGV"/>
    <property type="match status" value="1"/>
</dbReference>
<dbReference type="Pfam" id="PF02645">
    <property type="entry name" value="DegV"/>
    <property type="match status" value="1"/>
</dbReference>
<reference evidence="4" key="3">
    <citation type="submission" date="2017-12" db="EMBL/GenBank/DDBJ databases">
        <title>FDA dAtabase for Regulatory Grade micrObial Sequences (FDA-ARGOS): Supporting development and validation of Infectious Disease Dx tests.</title>
        <authorList>
            <person name="Campos J."/>
            <person name="Goldberg B."/>
            <person name="Tallon L.J."/>
            <person name="Sadzewicz L."/>
            <person name="Sengamalay N."/>
            <person name="Ott S."/>
            <person name="Godinez A."/>
            <person name="Nagaraj S."/>
            <person name="Vyas G."/>
            <person name="Aluvathingal J."/>
            <person name="Nadendla S."/>
            <person name="Geyer C."/>
            <person name="Nandy P."/>
            <person name="Hobson J."/>
            <person name="Sichtig H."/>
        </authorList>
    </citation>
    <scope>NUCLEOTIDE SEQUENCE</scope>
    <source>
        <strain evidence="4">FDAARGOS_249</strain>
    </source>
</reference>
<dbReference type="SUPFAM" id="SSF82549">
    <property type="entry name" value="DAK1/DegV-like"/>
    <property type="match status" value="1"/>
</dbReference>
<dbReference type="Gene3D" id="3.40.50.10170">
    <property type="match status" value="1"/>
</dbReference>
<dbReference type="InterPro" id="IPR043168">
    <property type="entry name" value="DegV_C"/>
</dbReference>
<comment type="function">
    <text evidence="1">May bind long-chain fatty acids, such as palmitate, and may play a role in lipid transport or fatty acid metabolism.</text>
</comment>
<keyword evidence="2" id="KW-0446">Lipid-binding</keyword>
<evidence type="ECO:0000313" key="6">
    <source>
        <dbReference type="Proteomes" id="UP000192813"/>
    </source>
</evidence>
<evidence type="ECO:0000256" key="1">
    <source>
        <dbReference type="ARBA" id="ARBA00003238"/>
    </source>
</evidence>
<dbReference type="EMBL" id="NBTM02000001">
    <property type="protein sequence ID" value="PNL91626.1"/>
    <property type="molecule type" value="Genomic_DNA"/>
</dbReference>
<gene>
    <name evidence="4" type="ORF">A6J77_005095</name>
    <name evidence="3" type="ORF">AWM76_09415</name>
</gene>
<dbReference type="GO" id="GO:0008289">
    <property type="term" value="F:lipid binding"/>
    <property type="evidence" value="ECO:0007669"/>
    <property type="project" value="UniProtKB-KW"/>
</dbReference>
<dbReference type="GeneID" id="32031127"/>
<dbReference type="RefSeq" id="WP_004262809.1">
    <property type="nucleotide sequence ID" value="NZ_CP014164.1"/>
</dbReference>
<sequence>MSLAIVTDSTAYLSDEFVSRHDITVLPLTITFSDGSYRDNIDITVDEFYAKMAALDEIPTSSQPAPGLVTEVFERLADSHDEVLVVTLSKGISGAFQTFSMIANEVAEEKNVRIAVYNSDISLIGQGLFVQEAVKLREQGLSLEEILPKLDALKLTSDAYFSVENLGHLAKGGRISSSAAGIGNLLQVKPILHFEQGKIEVFEKVRTHKKTVKRMLDLFEQAYQAEPRLRVAIVGEDDTPQVQSLVAYMTENHPDLDMQRTPVGPVIGTHLGPAAYALAWWQNTDIK</sequence>
<reference evidence="5" key="2">
    <citation type="submission" date="2016-01" db="EMBL/GenBank/DDBJ databases">
        <title>Six Aerococcus type strain genome sequencing and assembly using PacBio and Illumina Hiseq.</title>
        <authorList>
            <person name="Carkaci D."/>
            <person name="Dargis R."/>
            <person name="Nielsen X.C."/>
            <person name="Skovgaard O."/>
            <person name="Fuursted K."/>
            <person name="Christensen J.J."/>
        </authorList>
    </citation>
    <scope>NUCLEOTIDE SEQUENCE [LARGE SCALE GENOMIC DNA]</scope>
    <source>
        <strain evidence="5">CCUG4311</strain>
    </source>
</reference>